<reference evidence="4" key="1">
    <citation type="submission" date="2016-10" db="EMBL/GenBank/DDBJ databases">
        <authorList>
            <person name="Varghese N."/>
            <person name="Submissions S."/>
        </authorList>
    </citation>
    <scope>NUCLEOTIDE SEQUENCE [LARGE SCALE GENOMIC DNA]</scope>
    <source>
        <strain evidence="4">DSM 22127</strain>
    </source>
</reference>
<dbReference type="SUPFAM" id="SSF159894">
    <property type="entry name" value="YgaC/TfoX-N like"/>
    <property type="match status" value="1"/>
</dbReference>
<protein>
    <submittedName>
        <fullName evidence="3">TfoX N-terminal domain-containing protein</fullName>
    </submittedName>
</protein>
<proteinExistence type="predicted"/>
<dbReference type="Proteomes" id="UP000198859">
    <property type="component" value="Chromosome I"/>
</dbReference>
<dbReference type="STRING" id="642780.SAMN04488570_2264"/>
<sequence>MLPPLGGQTRDVRIGTWNLEGRWDERDRDLLREMDCDLLLLTEVRRGTRLDDHEVHLTAGDMAGGRAWAAVASRAADLEPRPDPHGASAMAVVDGVGTCCSSILPWRSCGTRAPWVGATTAERTAEAVASVEAAGPVVWGGDWNNALRGPDWSGSRSGRDRIREAVRRLGLVVPTSALPHHLPDLCSIDHIGVPEAWERGGAARIAAEREGRRISDHDAYVVEVAVPQPDLWSGTAERGHPGPMAYDVELADRVRDVLETTDELDVPSEVREKKMFGGLAFLVEDHMAVAVSGQGGLMLRVEPEQGAALLAEPGVEPMVMRGRAMGGWLRVTPEACEGEALRRWVEVGLAGVRALPGE</sequence>
<evidence type="ECO:0000313" key="3">
    <source>
        <dbReference type="EMBL" id="SDS60774.1"/>
    </source>
</evidence>
<dbReference type="InterPro" id="IPR007076">
    <property type="entry name" value="TfoX_N"/>
</dbReference>
<accession>A0A1H1TKS3</accession>
<dbReference type="InterPro" id="IPR036691">
    <property type="entry name" value="Endo/exonu/phosph_ase_sf"/>
</dbReference>
<feature type="domain" description="Endonuclease/exonuclease/phosphatase" evidence="1">
    <location>
        <begin position="15"/>
        <end position="217"/>
    </location>
</feature>
<dbReference type="SUPFAM" id="SSF56219">
    <property type="entry name" value="DNase I-like"/>
    <property type="match status" value="1"/>
</dbReference>
<organism evidence="3 4">
    <name type="scientific">Nocardioides scoriae</name>
    <dbReference type="NCBI Taxonomy" id="642780"/>
    <lineage>
        <taxon>Bacteria</taxon>
        <taxon>Bacillati</taxon>
        <taxon>Actinomycetota</taxon>
        <taxon>Actinomycetes</taxon>
        <taxon>Propionibacteriales</taxon>
        <taxon>Nocardioidaceae</taxon>
        <taxon>Nocardioides</taxon>
    </lineage>
</organism>
<dbReference type="Pfam" id="PF04993">
    <property type="entry name" value="TfoX_N"/>
    <property type="match status" value="1"/>
</dbReference>
<gene>
    <name evidence="3" type="ORF">SAMN04488570_2264</name>
</gene>
<dbReference type="Gene3D" id="3.30.1460.30">
    <property type="entry name" value="YgaC/TfoX-N like chaperone"/>
    <property type="match status" value="1"/>
</dbReference>
<evidence type="ECO:0000259" key="1">
    <source>
        <dbReference type="Pfam" id="PF03372"/>
    </source>
</evidence>
<dbReference type="Gene3D" id="3.60.10.10">
    <property type="entry name" value="Endonuclease/exonuclease/phosphatase"/>
    <property type="match status" value="1"/>
</dbReference>
<feature type="domain" description="TfoX N-terminal" evidence="2">
    <location>
        <begin position="269"/>
        <end position="349"/>
    </location>
</feature>
<evidence type="ECO:0000259" key="2">
    <source>
        <dbReference type="Pfam" id="PF04993"/>
    </source>
</evidence>
<dbReference type="Pfam" id="PF03372">
    <property type="entry name" value="Exo_endo_phos"/>
    <property type="match status" value="1"/>
</dbReference>
<dbReference type="EMBL" id="LT629757">
    <property type="protein sequence ID" value="SDS60774.1"/>
    <property type="molecule type" value="Genomic_DNA"/>
</dbReference>
<evidence type="ECO:0000313" key="4">
    <source>
        <dbReference type="Proteomes" id="UP000198859"/>
    </source>
</evidence>
<keyword evidence="4" id="KW-1185">Reference proteome</keyword>
<dbReference type="InterPro" id="IPR005135">
    <property type="entry name" value="Endo/exonuclease/phosphatase"/>
</dbReference>
<dbReference type="GO" id="GO:0003824">
    <property type="term" value="F:catalytic activity"/>
    <property type="evidence" value="ECO:0007669"/>
    <property type="project" value="InterPro"/>
</dbReference>
<dbReference type="AlphaFoldDB" id="A0A1H1TKS3"/>
<name>A0A1H1TKS3_9ACTN</name>